<dbReference type="GO" id="GO:0030639">
    <property type="term" value="P:polyketide biosynthetic process"/>
    <property type="evidence" value="ECO:0007669"/>
    <property type="project" value="TreeGrafter"/>
</dbReference>
<feature type="active site" description="Acyl-thioester intermediate" evidence="3">
    <location>
        <position position="152"/>
    </location>
</feature>
<reference evidence="6" key="1">
    <citation type="submission" date="2020-02" db="EMBL/GenBank/DDBJ databases">
        <authorList>
            <person name="Meier V. D."/>
        </authorList>
    </citation>
    <scope>NUCLEOTIDE SEQUENCE</scope>
    <source>
        <strain evidence="6">AVDCRST_MAG08</strain>
    </source>
</reference>
<name>A0A6J4I2D0_9PROT</name>
<dbReference type="Pfam" id="PF02797">
    <property type="entry name" value="Chal_sti_synt_C"/>
    <property type="match status" value="1"/>
</dbReference>
<comment type="similarity">
    <text evidence="1">Belongs to the thiolase-like superfamily. Chalcone/stilbene synthases family.</text>
</comment>
<protein>
    <submittedName>
        <fullName evidence="6">Naringenin-chalcone synthase</fullName>
        <ecNumber evidence="6">2.3.1.74</ecNumber>
    </submittedName>
</protein>
<dbReference type="PANTHER" id="PTHR11877:SF46">
    <property type="entry name" value="TYPE III POLYKETIDE SYNTHASE A"/>
    <property type="match status" value="1"/>
</dbReference>
<sequence length="356" mass="38460">MWRRVTDPYINRIATAVPRHEVHGAFRRLADRQIGDARTRTAFARLAEKSQIDSRFSVLEPDAEARGTTDGFYDRDRYPSTGARMARFEADAPALAEAACDALGLEAEGPRITHLILATCTGFASPGIDHWLIQRYGLPGHVERTVVGFMGCQAAINALKLARQAVRSDPAARVLVVNLELCSLHLQPSDDLGQLMCFLLFADGCSAALVTGEPEGLRMDGFRAALMPEAREHITWRIGDSGFDMTLSGLVPLTLARALPDHAEAILDGAAPEDIDLWAVHPGGRSVLDAVENGMDLPQGALAESRAVLRENGNMSSATVMFVLQRMLADARPGQRGCALAFGPGLSAETMRFTAV</sequence>
<evidence type="ECO:0000256" key="1">
    <source>
        <dbReference type="ARBA" id="ARBA00005531"/>
    </source>
</evidence>
<organism evidence="6">
    <name type="scientific">uncultured Acetobacteraceae bacterium</name>
    <dbReference type="NCBI Taxonomy" id="169975"/>
    <lineage>
        <taxon>Bacteria</taxon>
        <taxon>Pseudomonadati</taxon>
        <taxon>Pseudomonadota</taxon>
        <taxon>Alphaproteobacteria</taxon>
        <taxon>Acetobacterales</taxon>
        <taxon>Acetobacteraceae</taxon>
        <taxon>environmental samples</taxon>
    </lineage>
</organism>
<dbReference type="CDD" id="cd00831">
    <property type="entry name" value="CHS_like"/>
    <property type="match status" value="1"/>
</dbReference>
<proteinExistence type="inferred from homology"/>
<dbReference type="PANTHER" id="PTHR11877">
    <property type="entry name" value="HYDROXYMETHYLGLUTARYL-COA SYNTHASE"/>
    <property type="match status" value="1"/>
</dbReference>
<feature type="domain" description="Chalcone/stilbene synthase N-terminal" evidence="4">
    <location>
        <begin position="33"/>
        <end position="214"/>
    </location>
</feature>
<accession>A0A6J4I2D0</accession>
<keyword evidence="2 6" id="KW-0808">Transferase</keyword>
<keyword evidence="6" id="KW-0012">Acyltransferase</keyword>
<dbReference type="EC" id="2.3.1.74" evidence="6"/>
<evidence type="ECO:0000259" key="4">
    <source>
        <dbReference type="Pfam" id="PF00195"/>
    </source>
</evidence>
<gene>
    <name evidence="6" type="ORF">AVDCRST_MAG08-1532</name>
</gene>
<dbReference type="InterPro" id="IPR001099">
    <property type="entry name" value="Chalcone/stilbene_synt_N"/>
</dbReference>
<dbReference type="EMBL" id="CADCTG010000135">
    <property type="protein sequence ID" value="CAA9239499.1"/>
    <property type="molecule type" value="Genomic_DNA"/>
</dbReference>
<dbReference type="SUPFAM" id="SSF53901">
    <property type="entry name" value="Thiolase-like"/>
    <property type="match status" value="1"/>
</dbReference>
<evidence type="ECO:0000259" key="5">
    <source>
        <dbReference type="Pfam" id="PF02797"/>
    </source>
</evidence>
<feature type="domain" description="Chalcone/stilbene synthase C-terminal" evidence="5">
    <location>
        <begin position="225"/>
        <end position="353"/>
    </location>
</feature>
<evidence type="ECO:0000256" key="2">
    <source>
        <dbReference type="ARBA" id="ARBA00022679"/>
    </source>
</evidence>
<evidence type="ECO:0000256" key="3">
    <source>
        <dbReference type="PIRSR" id="PIRSR000451-1"/>
    </source>
</evidence>
<dbReference type="InterPro" id="IPR012328">
    <property type="entry name" value="Chalcone/stilbene_synt_C"/>
</dbReference>
<dbReference type="PIRSF" id="PIRSF000451">
    <property type="entry name" value="PKS_III"/>
    <property type="match status" value="1"/>
</dbReference>
<dbReference type="GO" id="GO:0016210">
    <property type="term" value="F:naringenin-chalcone synthase activity"/>
    <property type="evidence" value="ECO:0007669"/>
    <property type="project" value="UniProtKB-EC"/>
</dbReference>
<dbReference type="Gene3D" id="3.40.47.10">
    <property type="match status" value="2"/>
</dbReference>
<dbReference type="InterPro" id="IPR011141">
    <property type="entry name" value="Polyketide_synthase_type-III"/>
</dbReference>
<dbReference type="AlphaFoldDB" id="A0A6J4I2D0"/>
<dbReference type="Pfam" id="PF00195">
    <property type="entry name" value="Chal_sti_synt_N"/>
    <property type="match status" value="1"/>
</dbReference>
<dbReference type="InterPro" id="IPR016039">
    <property type="entry name" value="Thiolase-like"/>
</dbReference>
<evidence type="ECO:0000313" key="6">
    <source>
        <dbReference type="EMBL" id="CAA9239499.1"/>
    </source>
</evidence>